<name>K9ZK69_ANACC</name>
<proteinExistence type="predicted"/>
<protein>
    <recommendedName>
        <fullName evidence="3">Sulfotransferase</fullName>
    </recommendedName>
</protein>
<sequence length="256" mass="30277">MYKIYASPIPITINFDATVNSFGGVGTSFFMRFFEKFIRLNCSHNTDLIKHTDTPPLTHKIKFKAIYIYGNPMEAVVSIFMRKYHGLHSQYMLRNYAKIQPILKEETLESYLTLGEDKFKIEAHFHNWFYASRHYPILFLKYEYIWDFLPEIFDFLDIEHEYIKDFPPQRNRNSNLSQLPDNIIDSLNNMYGGFAKELETRPPFLILPPKIEQYPLSLFQLPLAVVQHHHLIHPGLTFSTFFPKAYSSLKSLQKHK</sequence>
<dbReference type="eggNOG" id="ENOG503382C">
    <property type="taxonomic scope" value="Bacteria"/>
</dbReference>
<organism evidence="1 2">
    <name type="scientific">Anabaena cylindrica (strain ATCC 27899 / PCC 7122)</name>
    <dbReference type="NCBI Taxonomy" id="272123"/>
    <lineage>
        <taxon>Bacteria</taxon>
        <taxon>Bacillati</taxon>
        <taxon>Cyanobacteriota</taxon>
        <taxon>Cyanophyceae</taxon>
        <taxon>Nostocales</taxon>
        <taxon>Nostocaceae</taxon>
        <taxon>Anabaena</taxon>
    </lineage>
</organism>
<dbReference type="HOGENOM" id="CLU_094855_0_0_3"/>
<dbReference type="PATRIC" id="fig|272123.3.peg.4116"/>
<gene>
    <name evidence="1" type="ordered locus">Anacy_3788</name>
</gene>
<dbReference type="EMBL" id="CP003659">
    <property type="protein sequence ID" value="AFZ59169.1"/>
    <property type="molecule type" value="Genomic_DNA"/>
</dbReference>
<dbReference type="STRING" id="272123.Anacy_3788"/>
<dbReference type="Proteomes" id="UP000010474">
    <property type="component" value="Chromosome"/>
</dbReference>
<evidence type="ECO:0008006" key="3">
    <source>
        <dbReference type="Google" id="ProtNLM"/>
    </source>
</evidence>
<dbReference type="Gene3D" id="3.40.50.300">
    <property type="entry name" value="P-loop containing nucleotide triphosphate hydrolases"/>
    <property type="match status" value="1"/>
</dbReference>
<dbReference type="InterPro" id="IPR027417">
    <property type="entry name" value="P-loop_NTPase"/>
</dbReference>
<reference evidence="2" key="1">
    <citation type="journal article" date="2013" name="Proc. Natl. Acad. Sci. U.S.A.">
        <title>Improving the coverage of the cyanobacterial phylum using diversity-driven genome sequencing.</title>
        <authorList>
            <person name="Shih P.M."/>
            <person name="Wu D."/>
            <person name="Latifi A."/>
            <person name="Axen S.D."/>
            <person name="Fewer D.P."/>
            <person name="Talla E."/>
            <person name="Calteau A."/>
            <person name="Cai F."/>
            <person name="Tandeau de Marsac N."/>
            <person name="Rippka R."/>
            <person name="Herdman M."/>
            <person name="Sivonen K."/>
            <person name="Coursin T."/>
            <person name="Laurent T."/>
            <person name="Goodwin L."/>
            <person name="Nolan M."/>
            <person name="Davenport K.W."/>
            <person name="Han C.S."/>
            <person name="Rubin E.M."/>
            <person name="Eisen J.A."/>
            <person name="Woyke T."/>
            <person name="Gugger M."/>
            <person name="Kerfeld C.A."/>
        </authorList>
    </citation>
    <scope>NUCLEOTIDE SEQUENCE [LARGE SCALE GENOMIC DNA]</scope>
    <source>
        <strain evidence="2">ATCC 27899 / PCC 7122</strain>
    </source>
</reference>
<evidence type="ECO:0000313" key="2">
    <source>
        <dbReference type="Proteomes" id="UP000010474"/>
    </source>
</evidence>
<dbReference type="KEGG" id="acy:Anacy_3788"/>
<keyword evidence="2" id="KW-1185">Reference proteome</keyword>
<accession>K9ZK69</accession>
<dbReference type="SUPFAM" id="SSF52540">
    <property type="entry name" value="P-loop containing nucleoside triphosphate hydrolases"/>
    <property type="match status" value="1"/>
</dbReference>
<dbReference type="OrthoDB" id="1550894at2"/>
<dbReference type="AlphaFoldDB" id="K9ZK69"/>
<dbReference type="RefSeq" id="WP_015215790.1">
    <property type="nucleotide sequence ID" value="NC_019771.1"/>
</dbReference>
<evidence type="ECO:0000313" key="1">
    <source>
        <dbReference type="EMBL" id="AFZ59169.1"/>
    </source>
</evidence>